<protein>
    <submittedName>
        <fullName evidence="2">Uncharacterized protein</fullName>
    </submittedName>
</protein>
<keyword evidence="3" id="KW-1185">Reference proteome</keyword>
<evidence type="ECO:0000313" key="2">
    <source>
        <dbReference type="EMBL" id="CAK8679906.1"/>
    </source>
</evidence>
<comment type="caution">
    <text evidence="2">The sequence shown here is derived from an EMBL/GenBank/DDBJ whole genome shotgun (WGS) entry which is preliminary data.</text>
</comment>
<reference evidence="2 3" key="1">
    <citation type="submission" date="2024-02" db="EMBL/GenBank/DDBJ databases">
        <authorList>
            <person name="Daric V."/>
            <person name="Darras S."/>
        </authorList>
    </citation>
    <scope>NUCLEOTIDE SEQUENCE [LARGE SCALE GENOMIC DNA]</scope>
</reference>
<evidence type="ECO:0000313" key="3">
    <source>
        <dbReference type="Proteomes" id="UP001642483"/>
    </source>
</evidence>
<keyword evidence="1" id="KW-0812">Transmembrane</keyword>
<keyword evidence="1" id="KW-1133">Transmembrane helix</keyword>
<dbReference type="Gene3D" id="1.20.1070.10">
    <property type="entry name" value="Rhodopsin 7-helix transmembrane proteins"/>
    <property type="match status" value="1"/>
</dbReference>
<keyword evidence="1" id="KW-0472">Membrane</keyword>
<gene>
    <name evidence="2" type="ORF">CVLEPA_LOCUS10150</name>
</gene>
<sequence>MKTWNSCRQCGVGREAAFMIGMIIIGLIIFSGNALVICIGYRRWKRDDLSRLDICKTSLACADILTGKIGYQV</sequence>
<feature type="transmembrane region" description="Helical" evidence="1">
    <location>
        <begin position="16"/>
        <end position="41"/>
    </location>
</feature>
<dbReference type="Proteomes" id="UP001642483">
    <property type="component" value="Unassembled WGS sequence"/>
</dbReference>
<proteinExistence type="predicted"/>
<accession>A0ABP0FKM6</accession>
<name>A0ABP0FKM6_CLALP</name>
<dbReference type="EMBL" id="CAWYQH010000068">
    <property type="protein sequence ID" value="CAK8679906.1"/>
    <property type="molecule type" value="Genomic_DNA"/>
</dbReference>
<evidence type="ECO:0000256" key="1">
    <source>
        <dbReference type="SAM" id="Phobius"/>
    </source>
</evidence>
<organism evidence="2 3">
    <name type="scientific">Clavelina lepadiformis</name>
    <name type="common">Light-bulb sea squirt</name>
    <name type="synonym">Ascidia lepadiformis</name>
    <dbReference type="NCBI Taxonomy" id="159417"/>
    <lineage>
        <taxon>Eukaryota</taxon>
        <taxon>Metazoa</taxon>
        <taxon>Chordata</taxon>
        <taxon>Tunicata</taxon>
        <taxon>Ascidiacea</taxon>
        <taxon>Aplousobranchia</taxon>
        <taxon>Clavelinidae</taxon>
        <taxon>Clavelina</taxon>
    </lineage>
</organism>